<feature type="signal peptide" evidence="2">
    <location>
        <begin position="1"/>
        <end position="29"/>
    </location>
</feature>
<dbReference type="AlphaFoldDB" id="A0A6A6D6L9"/>
<feature type="compositionally biased region" description="Polar residues" evidence="1">
    <location>
        <begin position="93"/>
        <end position="104"/>
    </location>
</feature>
<keyword evidence="4" id="KW-1185">Reference proteome</keyword>
<feature type="compositionally biased region" description="Basic and acidic residues" evidence="1">
    <location>
        <begin position="184"/>
        <end position="196"/>
    </location>
</feature>
<protein>
    <submittedName>
        <fullName evidence="3">Uncharacterized protein</fullName>
    </submittedName>
</protein>
<feature type="compositionally biased region" description="Basic and acidic residues" evidence="1">
    <location>
        <begin position="105"/>
        <end position="114"/>
    </location>
</feature>
<feature type="chain" id="PRO_5025455042" evidence="2">
    <location>
        <begin position="30"/>
        <end position="364"/>
    </location>
</feature>
<dbReference type="Proteomes" id="UP000800200">
    <property type="component" value="Unassembled WGS sequence"/>
</dbReference>
<evidence type="ECO:0000256" key="1">
    <source>
        <dbReference type="SAM" id="MobiDB-lite"/>
    </source>
</evidence>
<sequence length="364" mass="39908">MVKQKTTDKKMQSCLPFLLLSSSIPLTLTQGLASESTSVALSNLAQDHRSQSRPMTPQPTIQQPAREAPSSYPPPPYPSLAQTGRQGKRRTASEPTPSPYNSRSPESRSKEWPRRRLSAPPAPSLRGKKSAPQFVRLPSVTELNEEKERSSPMMTVTQPALLPGRNVEKRQSALPDSSSLPSGIDDRIPADEDRRVSAPADTTYVLPATRYDLSSQKYNEKPSQEPLESIPEDSLSFRLGVLRIRSSASSISPQSNPNPSDRSALITTLSNTLPNVAEDLVSVVIPDPYLDIANKTDTAERKLLGITETASPRKPLHRKKSVSWKDVIEEPQPAVALPPQAVRHWSRLGVGNWVRRSGVVVGGK</sequence>
<keyword evidence="2" id="KW-0732">Signal</keyword>
<evidence type="ECO:0000256" key="2">
    <source>
        <dbReference type="SAM" id="SignalP"/>
    </source>
</evidence>
<evidence type="ECO:0000313" key="4">
    <source>
        <dbReference type="Proteomes" id="UP000800200"/>
    </source>
</evidence>
<feature type="compositionally biased region" description="Polar residues" evidence="1">
    <location>
        <begin position="52"/>
        <end position="63"/>
    </location>
</feature>
<accession>A0A6A6D6L9</accession>
<reference evidence="3" key="1">
    <citation type="journal article" date="2020" name="Stud. Mycol.">
        <title>101 Dothideomycetes genomes: a test case for predicting lifestyles and emergence of pathogens.</title>
        <authorList>
            <person name="Haridas S."/>
            <person name="Albert R."/>
            <person name="Binder M."/>
            <person name="Bloem J."/>
            <person name="Labutti K."/>
            <person name="Salamov A."/>
            <person name="Andreopoulos B."/>
            <person name="Baker S."/>
            <person name="Barry K."/>
            <person name="Bills G."/>
            <person name="Bluhm B."/>
            <person name="Cannon C."/>
            <person name="Castanera R."/>
            <person name="Culley D."/>
            <person name="Daum C."/>
            <person name="Ezra D."/>
            <person name="Gonzalez J."/>
            <person name="Henrissat B."/>
            <person name="Kuo A."/>
            <person name="Liang C."/>
            <person name="Lipzen A."/>
            <person name="Lutzoni F."/>
            <person name="Magnuson J."/>
            <person name="Mondo S."/>
            <person name="Nolan M."/>
            <person name="Ohm R."/>
            <person name="Pangilinan J."/>
            <person name="Park H.-J."/>
            <person name="Ramirez L."/>
            <person name="Alfaro M."/>
            <person name="Sun H."/>
            <person name="Tritt A."/>
            <person name="Yoshinaga Y."/>
            <person name="Zwiers L.-H."/>
            <person name="Turgeon B."/>
            <person name="Goodwin S."/>
            <person name="Spatafora J."/>
            <person name="Crous P."/>
            <person name="Grigoriev I."/>
        </authorList>
    </citation>
    <scope>NUCLEOTIDE SEQUENCE</scope>
    <source>
        <strain evidence="3">CBS 207.26</strain>
    </source>
</reference>
<evidence type="ECO:0000313" key="3">
    <source>
        <dbReference type="EMBL" id="KAF2175114.1"/>
    </source>
</evidence>
<feature type="region of interest" description="Disordered" evidence="1">
    <location>
        <begin position="42"/>
        <end position="201"/>
    </location>
</feature>
<organism evidence="3 4">
    <name type="scientific">Zopfia rhizophila CBS 207.26</name>
    <dbReference type="NCBI Taxonomy" id="1314779"/>
    <lineage>
        <taxon>Eukaryota</taxon>
        <taxon>Fungi</taxon>
        <taxon>Dikarya</taxon>
        <taxon>Ascomycota</taxon>
        <taxon>Pezizomycotina</taxon>
        <taxon>Dothideomycetes</taxon>
        <taxon>Dothideomycetes incertae sedis</taxon>
        <taxon>Zopfiaceae</taxon>
        <taxon>Zopfia</taxon>
    </lineage>
</organism>
<proteinExistence type="predicted"/>
<gene>
    <name evidence="3" type="ORF">K469DRAFT_80518</name>
</gene>
<name>A0A6A6D6L9_9PEZI</name>
<dbReference type="EMBL" id="ML994745">
    <property type="protein sequence ID" value="KAF2175114.1"/>
    <property type="molecule type" value="Genomic_DNA"/>
</dbReference>